<evidence type="ECO:0000313" key="2">
    <source>
        <dbReference type="Proteomes" id="UP000484381"/>
    </source>
</evidence>
<dbReference type="RefSeq" id="WP_152767487.1">
    <property type="nucleotide sequence ID" value="NZ_WHNP01000083.1"/>
</dbReference>
<comment type="caution">
    <text evidence="1">The sequence shown here is derived from an EMBL/GenBank/DDBJ whole genome shotgun (WGS) entry which is preliminary data.</text>
</comment>
<protein>
    <submittedName>
        <fullName evidence="1">Uncharacterized protein</fullName>
    </submittedName>
</protein>
<proteinExistence type="predicted"/>
<reference evidence="1 2" key="1">
    <citation type="submission" date="2019-10" db="EMBL/GenBank/DDBJ databases">
        <title>Paraburkholderia sp. isolated from nodules of Mimosa pudica from Brazilian Atlantic Forest soils.</title>
        <authorList>
            <person name="Paulitsch F."/>
            <person name="Hungria M."/>
            <person name="Dall'Agnol R."/>
        </authorList>
    </citation>
    <scope>NUCLEOTIDE SEQUENCE [LARGE SCALE GENOMIC DNA]</scope>
    <source>
        <strain evidence="1 2">CNPSo 3157</strain>
    </source>
</reference>
<keyword evidence="2" id="KW-1185">Reference proteome</keyword>
<evidence type="ECO:0000313" key="1">
    <source>
        <dbReference type="EMBL" id="MPW22917.1"/>
    </source>
</evidence>
<accession>A0A7X1TKP3</accession>
<dbReference type="EMBL" id="WHNP01000083">
    <property type="protein sequence ID" value="MPW22917.1"/>
    <property type="molecule type" value="Genomic_DNA"/>
</dbReference>
<sequence length="126" mass="13525">MLSVLPGASSPDVSWESAMDGIRLRMDTGDLLVLADALRRRVAQFSSVDRKGLLAEVMLLIDLVEPVLSRDPLYRTQTTAARLLVMQDNPLSALDHISALLFGCGAQPTLPPPLDFSSVGPVQAAL</sequence>
<dbReference type="AlphaFoldDB" id="A0A7X1TKP3"/>
<dbReference type="Proteomes" id="UP000484381">
    <property type="component" value="Unassembled WGS sequence"/>
</dbReference>
<organism evidence="1 2">
    <name type="scientific">Paraburkholderia franconis</name>
    <dbReference type="NCBI Taxonomy" id="2654983"/>
    <lineage>
        <taxon>Bacteria</taxon>
        <taxon>Pseudomonadati</taxon>
        <taxon>Pseudomonadota</taxon>
        <taxon>Betaproteobacteria</taxon>
        <taxon>Burkholderiales</taxon>
        <taxon>Burkholderiaceae</taxon>
        <taxon>Paraburkholderia</taxon>
    </lineage>
</organism>
<gene>
    <name evidence="1" type="ORF">GCT13_40570</name>
</gene>
<name>A0A7X1TKP3_9BURK</name>